<dbReference type="Proteomes" id="UP000518300">
    <property type="component" value="Unassembled WGS sequence"/>
</dbReference>
<keyword evidence="1" id="KW-0472">Membrane</keyword>
<dbReference type="RefSeq" id="WP_169351708.1">
    <property type="nucleotide sequence ID" value="NZ_JABBJJ010000441.1"/>
</dbReference>
<organism evidence="2 3">
    <name type="scientific">Pyxidicoccus fallax</name>
    <dbReference type="NCBI Taxonomy" id="394095"/>
    <lineage>
        <taxon>Bacteria</taxon>
        <taxon>Pseudomonadati</taxon>
        <taxon>Myxococcota</taxon>
        <taxon>Myxococcia</taxon>
        <taxon>Myxococcales</taxon>
        <taxon>Cystobacterineae</taxon>
        <taxon>Myxococcaceae</taxon>
        <taxon>Pyxidicoccus</taxon>
    </lineage>
</organism>
<reference evidence="2 3" key="1">
    <citation type="submission" date="2020-04" db="EMBL/GenBank/DDBJ databases">
        <title>Draft genome of Pyxidicoccus fallax type strain.</title>
        <authorList>
            <person name="Whitworth D.E."/>
        </authorList>
    </citation>
    <scope>NUCLEOTIDE SEQUENCE [LARGE SCALE GENOMIC DNA]</scope>
    <source>
        <strain evidence="2 3">DSM 14698</strain>
    </source>
</reference>
<gene>
    <name evidence="2" type="ORF">HG543_48135</name>
</gene>
<feature type="transmembrane region" description="Helical" evidence="1">
    <location>
        <begin position="12"/>
        <end position="33"/>
    </location>
</feature>
<feature type="transmembrane region" description="Helical" evidence="1">
    <location>
        <begin position="88"/>
        <end position="105"/>
    </location>
</feature>
<dbReference type="AlphaFoldDB" id="A0A848LWV7"/>
<name>A0A848LWV7_9BACT</name>
<evidence type="ECO:0000313" key="2">
    <source>
        <dbReference type="EMBL" id="NMO22577.1"/>
    </source>
</evidence>
<evidence type="ECO:0000256" key="1">
    <source>
        <dbReference type="SAM" id="Phobius"/>
    </source>
</evidence>
<dbReference type="EMBL" id="JABBJJ010000441">
    <property type="protein sequence ID" value="NMO22577.1"/>
    <property type="molecule type" value="Genomic_DNA"/>
</dbReference>
<keyword evidence="3" id="KW-1185">Reference proteome</keyword>
<comment type="caution">
    <text evidence="2">The sequence shown here is derived from an EMBL/GenBank/DDBJ whole genome shotgun (WGS) entry which is preliminary data.</text>
</comment>
<feature type="transmembrane region" description="Helical" evidence="1">
    <location>
        <begin position="45"/>
        <end position="67"/>
    </location>
</feature>
<evidence type="ECO:0000313" key="3">
    <source>
        <dbReference type="Proteomes" id="UP000518300"/>
    </source>
</evidence>
<accession>A0A848LWV7</accession>
<sequence length="106" mass="11640">MRYRELNERYPEVNLLLLVGVLEVAGFAALMVFQRFGTDGQGRLALGGFLGLLLFQAVACAVTLAWARGVDGWSFQRFRMKRPVLPPLVLGILAGAFVALGMLGYH</sequence>
<feature type="non-terminal residue" evidence="2">
    <location>
        <position position="106"/>
    </location>
</feature>
<proteinExistence type="predicted"/>
<keyword evidence="1" id="KW-1133">Transmembrane helix</keyword>
<protein>
    <submittedName>
        <fullName evidence="2">Uncharacterized protein</fullName>
    </submittedName>
</protein>
<keyword evidence="1" id="KW-0812">Transmembrane</keyword>